<evidence type="ECO:0000313" key="2">
    <source>
        <dbReference type="EMBL" id="SUZ86792.1"/>
    </source>
</evidence>
<proteinExistence type="predicted"/>
<evidence type="ECO:0008006" key="3">
    <source>
        <dbReference type="Google" id="ProtNLM"/>
    </source>
</evidence>
<keyword evidence="1" id="KW-0472">Membrane</keyword>
<sequence length="220" mass="23654">MTEPIKPEIPDALNVVQPDREMVDPENGLSRFQIWLSNRGDLFFRLGLISFVIAFVIFGTVLWITGNLNVENVGYGGLWIVSFIAAGSIILPLPGPVAVCIAAAPELSLNPLVIGVVSASAEALGEMTGYIAGISGRSLLKRNKYYPKVHSLILRRGGLFLMAGAIIPNPLFDVIGIAAGGVGYPIRKFIAIVFIAKAIKSVAIAYACFWGIDWIQGWLA</sequence>
<feature type="transmembrane region" description="Helical" evidence="1">
    <location>
        <begin position="158"/>
        <end position="183"/>
    </location>
</feature>
<dbReference type="AlphaFoldDB" id="A0A381R501"/>
<keyword evidence="1" id="KW-0812">Transmembrane</keyword>
<organism evidence="2">
    <name type="scientific">marine metagenome</name>
    <dbReference type="NCBI Taxonomy" id="408172"/>
    <lineage>
        <taxon>unclassified sequences</taxon>
        <taxon>metagenomes</taxon>
        <taxon>ecological metagenomes</taxon>
    </lineage>
</organism>
<evidence type="ECO:0000256" key="1">
    <source>
        <dbReference type="SAM" id="Phobius"/>
    </source>
</evidence>
<dbReference type="PANTHER" id="PTHR42709">
    <property type="entry name" value="ALKALINE PHOSPHATASE LIKE PROTEIN"/>
    <property type="match status" value="1"/>
</dbReference>
<dbReference type="EMBL" id="UINC01001700">
    <property type="protein sequence ID" value="SUZ86792.1"/>
    <property type="molecule type" value="Genomic_DNA"/>
</dbReference>
<accession>A0A381R501</accession>
<feature type="transmembrane region" description="Helical" evidence="1">
    <location>
        <begin position="189"/>
        <end position="212"/>
    </location>
</feature>
<name>A0A381R501_9ZZZZ</name>
<feature type="transmembrane region" description="Helical" evidence="1">
    <location>
        <begin position="42"/>
        <end position="65"/>
    </location>
</feature>
<gene>
    <name evidence="2" type="ORF">METZ01_LOCUS39646</name>
</gene>
<protein>
    <recommendedName>
        <fullName evidence="3">DedA family protein</fullName>
    </recommendedName>
</protein>
<feature type="transmembrane region" description="Helical" evidence="1">
    <location>
        <begin position="77"/>
        <end position="104"/>
    </location>
</feature>
<reference evidence="2" key="1">
    <citation type="submission" date="2018-05" db="EMBL/GenBank/DDBJ databases">
        <authorList>
            <person name="Lanie J.A."/>
            <person name="Ng W.-L."/>
            <person name="Kazmierczak K.M."/>
            <person name="Andrzejewski T.M."/>
            <person name="Davidsen T.M."/>
            <person name="Wayne K.J."/>
            <person name="Tettelin H."/>
            <person name="Glass J.I."/>
            <person name="Rusch D."/>
            <person name="Podicherti R."/>
            <person name="Tsui H.-C.T."/>
            <person name="Winkler M.E."/>
        </authorList>
    </citation>
    <scope>NUCLEOTIDE SEQUENCE</scope>
</reference>
<dbReference type="InterPro" id="IPR051311">
    <property type="entry name" value="DedA_domain"/>
</dbReference>
<keyword evidence="1" id="KW-1133">Transmembrane helix</keyword>